<feature type="compositionally biased region" description="Basic and acidic residues" evidence="1">
    <location>
        <begin position="72"/>
        <end position="99"/>
    </location>
</feature>
<protein>
    <submittedName>
        <fullName evidence="2">Uncharacterized protein</fullName>
    </submittedName>
</protein>
<dbReference type="EMBL" id="MUTJ01000078">
    <property type="protein sequence ID" value="ONU80700.1"/>
    <property type="molecule type" value="Genomic_DNA"/>
</dbReference>
<dbReference type="AlphaFoldDB" id="A0A1V2VZB2"/>
<sequence length="99" mass="11529">MHWPARNRPRVSVMMSPVIECGPFSSNPRYPHGAIRARVPPRPFERDRARERQVRTGSCRGKRGPRNAPSRFRLEGTRSPRFVRPDARPARMKRKDPES</sequence>
<proteinExistence type="predicted"/>
<dbReference type="OrthoDB" id="9861425at2"/>
<feature type="region of interest" description="Disordered" evidence="1">
    <location>
        <begin position="23"/>
        <end position="99"/>
    </location>
</feature>
<evidence type="ECO:0000256" key="1">
    <source>
        <dbReference type="SAM" id="MobiDB-lite"/>
    </source>
</evidence>
<name>A0A1V2VZB2_9BURK</name>
<accession>A0A1V2VZB2</accession>
<dbReference type="Proteomes" id="UP000188543">
    <property type="component" value="Unassembled WGS sequence"/>
</dbReference>
<gene>
    <name evidence="2" type="ORF">A8E72_25050</name>
</gene>
<feature type="compositionally biased region" description="Basic and acidic residues" evidence="1">
    <location>
        <begin position="43"/>
        <end position="54"/>
    </location>
</feature>
<organism evidence="2 3">
    <name type="scientific">Burkholderia cenocepacia</name>
    <dbReference type="NCBI Taxonomy" id="95486"/>
    <lineage>
        <taxon>Bacteria</taxon>
        <taxon>Pseudomonadati</taxon>
        <taxon>Pseudomonadota</taxon>
        <taxon>Betaproteobacteria</taxon>
        <taxon>Burkholderiales</taxon>
        <taxon>Burkholderiaceae</taxon>
        <taxon>Burkholderia</taxon>
        <taxon>Burkholderia cepacia complex</taxon>
    </lineage>
</organism>
<comment type="caution">
    <text evidence="2">The sequence shown here is derived from an EMBL/GenBank/DDBJ whole genome shotgun (WGS) entry which is preliminary data.</text>
</comment>
<evidence type="ECO:0000313" key="2">
    <source>
        <dbReference type="EMBL" id="ONU80700.1"/>
    </source>
</evidence>
<reference evidence="2 3" key="1">
    <citation type="submission" date="2016-08" db="EMBL/GenBank/DDBJ databases">
        <authorList>
            <person name="Seilhamer J.J."/>
        </authorList>
    </citation>
    <scope>NUCLEOTIDE SEQUENCE [LARGE SCALE GENOMIC DNA]</scope>
    <source>
        <strain evidence="2 3">VC14762</strain>
    </source>
</reference>
<evidence type="ECO:0000313" key="3">
    <source>
        <dbReference type="Proteomes" id="UP000188543"/>
    </source>
</evidence>